<evidence type="ECO:0000256" key="3">
    <source>
        <dbReference type="ARBA" id="ARBA00022801"/>
    </source>
</evidence>
<keyword evidence="9" id="KW-1185">Reference proteome</keyword>
<comment type="similarity">
    <text evidence="1">Belongs to the 5'(3')-deoxyribonucleotidase family.</text>
</comment>
<dbReference type="CDD" id="cd07522">
    <property type="entry name" value="HAD_cN-II"/>
    <property type="match status" value="1"/>
</dbReference>
<feature type="active site" description="Nucleophile" evidence="5">
    <location>
        <position position="56"/>
    </location>
</feature>
<feature type="compositionally biased region" description="Polar residues" evidence="7">
    <location>
        <begin position="554"/>
        <end position="563"/>
    </location>
</feature>
<evidence type="ECO:0000256" key="2">
    <source>
        <dbReference type="ARBA" id="ARBA00022723"/>
    </source>
</evidence>
<dbReference type="InterPro" id="IPR036412">
    <property type="entry name" value="HAD-like_sf"/>
</dbReference>
<dbReference type="Proteomes" id="UP001608902">
    <property type="component" value="Unassembled WGS sequence"/>
</dbReference>
<proteinExistence type="inferred from homology"/>
<dbReference type="InterPro" id="IPR016695">
    <property type="entry name" value="Pur_nucleotidase"/>
</dbReference>
<evidence type="ECO:0000313" key="8">
    <source>
        <dbReference type="EMBL" id="MFH4974560.1"/>
    </source>
</evidence>
<comment type="cofactor">
    <cofactor evidence="6">
        <name>Mg(2+)</name>
        <dbReference type="ChEBI" id="CHEBI:18420"/>
    </cofactor>
    <text evidence="6">Binds 1 Mg(2+) ion per subunit.</text>
</comment>
<evidence type="ECO:0000256" key="6">
    <source>
        <dbReference type="PIRSR" id="PIRSR017434-2"/>
    </source>
</evidence>
<dbReference type="InterPro" id="IPR023214">
    <property type="entry name" value="HAD_sf"/>
</dbReference>
<dbReference type="Pfam" id="PF05761">
    <property type="entry name" value="5_nucleotid"/>
    <property type="match status" value="1"/>
</dbReference>
<dbReference type="AlphaFoldDB" id="A0ABD6E4S6"/>
<comment type="caution">
    <text evidence="8">The sequence shown here is derived from an EMBL/GenBank/DDBJ whole genome shotgun (WGS) entry which is preliminary data.</text>
</comment>
<sequence>MLGWHIQEKPLGESAKRLPFHPKNRETRTHSKLPPAYRIFVNRNLRLEKIRFFGFDLDYTLAVYKSPQFELAAFKFTIERLIGVGYPEELRSFQYKTIFPVRGLWFDYLYGNLLKVDGFGNILVGIHGFHFMKPSEIEDMYPNKFIHLSPNRIYVLNTLFNLPETYLVAALIDFFDNNKNYKRSDDHTGVKSGEVFMTYQSIFQDTREAVNWVHHYGDLKKTVLNDLNHYVCKDPRIKQLLIQIRESGKQSFLLTNSDYSYTSSMMTYLVGHDWTSYFDITVVDAGKPKWFAEGTVFREVDVRNGALEIGVHTGPLRHEKVYSGGSCDAFRRLLKLRGKDVLYIGDHIFGDVLKSKKTRGWRTMLVIPELNQELSVWIERRPLFVQLEKLDAQLAKMYKDIESHTRHRAAIANILESIRKLTHEMDSEYGMLGSLFRSGSRTTFFASQVQRYADIYTANCCNLTNYPLFYFFRAPMTLMPHESTVDQIKDDELSKNAVSRCCIAQHHNYNVKDGPAFCHLEDDEDSNKSDKGSNSSSSFVQQQEGICNEGQMITKPSSNSDIVTISMGHVDQNIPNPD</sequence>
<feature type="active site" description="Proton donor" evidence="5">
    <location>
        <position position="58"/>
    </location>
</feature>
<dbReference type="PIRSF" id="PIRSF017434">
    <property type="entry name" value="Purine_5'-nucleotidase"/>
    <property type="match status" value="1"/>
</dbReference>
<dbReference type="SUPFAM" id="SSF56784">
    <property type="entry name" value="HAD-like"/>
    <property type="match status" value="1"/>
</dbReference>
<dbReference type="GO" id="GO:0016787">
    <property type="term" value="F:hydrolase activity"/>
    <property type="evidence" value="ECO:0007669"/>
    <property type="project" value="UniProtKB-KW"/>
</dbReference>
<dbReference type="PANTHER" id="PTHR12103:SF15">
    <property type="entry name" value="CYTOSOLIC PURINE 5'-NUCLEOTIDASE"/>
    <property type="match status" value="1"/>
</dbReference>
<keyword evidence="2 6" id="KW-0479">Metal-binding</keyword>
<reference evidence="8 9" key="1">
    <citation type="submission" date="2024-08" db="EMBL/GenBank/DDBJ databases">
        <title>Gnathostoma spinigerum genome.</title>
        <authorList>
            <person name="Gonzalez-Bertolin B."/>
            <person name="Monzon S."/>
            <person name="Zaballos A."/>
            <person name="Jimenez P."/>
            <person name="Dekumyoy P."/>
            <person name="Varona S."/>
            <person name="Cuesta I."/>
            <person name="Sumanam S."/>
            <person name="Adisakwattana P."/>
            <person name="Gasser R.B."/>
            <person name="Hernandez-Gonzalez A."/>
            <person name="Young N.D."/>
            <person name="Perteguer M.J."/>
        </authorList>
    </citation>
    <scope>NUCLEOTIDE SEQUENCE [LARGE SCALE GENOMIC DNA]</scope>
    <source>
        <strain evidence="8">AL3</strain>
        <tissue evidence="8">Liver</tissue>
    </source>
</reference>
<evidence type="ECO:0000313" key="9">
    <source>
        <dbReference type="Proteomes" id="UP001608902"/>
    </source>
</evidence>
<dbReference type="PANTHER" id="PTHR12103">
    <property type="entry name" value="5'-NUCLEOTIDASE DOMAIN-CONTAINING"/>
    <property type="match status" value="1"/>
</dbReference>
<evidence type="ECO:0000256" key="5">
    <source>
        <dbReference type="PIRSR" id="PIRSR017434-1"/>
    </source>
</evidence>
<organism evidence="8 9">
    <name type="scientific">Gnathostoma spinigerum</name>
    <dbReference type="NCBI Taxonomy" id="75299"/>
    <lineage>
        <taxon>Eukaryota</taxon>
        <taxon>Metazoa</taxon>
        <taxon>Ecdysozoa</taxon>
        <taxon>Nematoda</taxon>
        <taxon>Chromadorea</taxon>
        <taxon>Rhabditida</taxon>
        <taxon>Spirurina</taxon>
        <taxon>Gnathostomatomorpha</taxon>
        <taxon>Gnathostomatoidea</taxon>
        <taxon>Gnathostomatidae</taxon>
        <taxon>Gnathostoma</taxon>
    </lineage>
</organism>
<dbReference type="InterPro" id="IPR008380">
    <property type="entry name" value="HAD-SF_hydro_IG_5-nucl"/>
</dbReference>
<evidence type="ECO:0000256" key="7">
    <source>
        <dbReference type="SAM" id="MobiDB-lite"/>
    </source>
</evidence>
<dbReference type="GO" id="GO:0046872">
    <property type="term" value="F:metal ion binding"/>
    <property type="evidence" value="ECO:0007669"/>
    <property type="project" value="UniProtKB-KW"/>
</dbReference>
<keyword evidence="3" id="KW-0378">Hydrolase</keyword>
<name>A0ABD6E4S6_9BILA</name>
<dbReference type="EMBL" id="JBGFUD010000457">
    <property type="protein sequence ID" value="MFH4974560.1"/>
    <property type="molecule type" value="Genomic_DNA"/>
</dbReference>
<dbReference type="GO" id="GO:0046037">
    <property type="term" value="P:GMP metabolic process"/>
    <property type="evidence" value="ECO:0007669"/>
    <property type="project" value="UniProtKB-ARBA"/>
</dbReference>
<dbReference type="NCBIfam" id="TIGR02244">
    <property type="entry name" value="HAD-IG-Ncltidse"/>
    <property type="match status" value="1"/>
</dbReference>
<feature type="binding site" evidence="6">
    <location>
        <position position="58"/>
    </location>
    <ligand>
        <name>GMP</name>
        <dbReference type="ChEBI" id="CHEBI:58115"/>
    </ligand>
</feature>
<gene>
    <name evidence="8" type="ORF">AB6A40_001269</name>
</gene>
<evidence type="ECO:0000256" key="1">
    <source>
        <dbReference type="ARBA" id="ARBA00009589"/>
    </source>
</evidence>
<feature type="region of interest" description="Disordered" evidence="7">
    <location>
        <begin position="522"/>
        <end position="578"/>
    </location>
</feature>
<dbReference type="FunFam" id="3.40.50.1000:FF:000021">
    <property type="entry name" value="NT5C2 isoform 1"/>
    <property type="match status" value="1"/>
</dbReference>
<protein>
    <submittedName>
        <fullName evidence="8">Uncharacterized protein</fullName>
    </submittedName>
</protein>
<accession>A0ABD6E4S6</accession>
<keyword evidence="4 6" id="KW-0460">Magnesium</keyword>
<dbReference type="Gene3D" id="3.40.50.1000">
    <property type="entry name" value="HAD superfamily/HAD-like"/>
    <property type="match status" value="1"/>
</dbReference>
<feature type="binding site" evidence="6">
    <location>
        <position position="346"/>
    </location>
    <ligand>
        <name>Mg(2+)</name>
        <dbReference type="ChEBI" id="CHEBI:18420"/>
    </ligand>
</feature>
<feature type="binding site" evidence="6">
    <location>
        <position position="56"/>
    </location>
    <ligand>
        <name>Mg(2+)</name>
        <dbReference type="ChEBI" id="CHEBI:18420"/>
    </ligand>
</feature>
<evidence type="ECO:0000256" key="4">
    <source>
        <dbReference type="ARBA" id="ARBA00022842"/>
    </source>
</evidence>